<keyword evidence="7" id="KW-0012">Acyltransferase</keyword>
<dbReference type="PANTHER" id="PTHR11712:SF336">
    <property type="entry name" value="3-OXOACYL-[ACYL-CARRIER-PROTEIN] SYNTHASE, MITOCHONDRIAL"/>
    <property type="match status" value="1"/>
</dbReference>
<name>A0A1B6NVH8_9ZZZZ</name>
<dbReference type="Pfam" id="PF02801">
    <property type="entry name" value="Ketoacyl-synt_C"/>
    <property type="match status" value="1"/>
</dbReference>
<keyword evidence="5" id="KW-0443">Lipid metabolism</keyword>
<dbReference type="InterPro" id="IPR016039">
    <property type="entry name" value="Thiolase-like"/>
</dbReference>
<dbReference type="InterPro" id="IPR014031">
    <property type="entry name" value="Ketoacyl_synth_C"/>
</dbReference>
<dbReference type="SMART" id="SM00825">
    <property type="entry name" value="PKS_KS"/>
    <property type="match status" value="1"/>
</dbReference>
<dbReference type="InterPro" id="IPR000794">
    <property type="entry name" value="Beta-ketoacyl_synthase"/>
</dbReference>
<evidence type="ECO:0000256" key="3">
    <source>
        <dbReference type="ARBA" id="ARBA00022679"/>
    </source>
</evidence>
<dbReference type="PIRSF" id="PIRSF000447">
    <property type="entry name" value="KAS_II"/>
    <property type="match status" value="1"/>
</dbReference>
<dbReference type="NCBIfam" id="NF004970">
    <property type="entry name" value="PRK06333.1"/>
    <property type="match status" value="1"/>
</dbReference>
<dbReference type="InterPro" id="IPR020841">
    <property type="entry name" value="PKS_Beta-ketoAc_synthase_dom"/>
</dbReference>
<evidence type="ECO:0000256" key="5">
    <source>
        <dbReference type="ARBA" id="ARBA00023098"/>
    </source>
</evidence>
<dbReference type="EMBL" id="AYSL01000526">
    <property type="protein sequence ID" value="KTF07459.1"/>
    <property type="molecule type" value="Genomic_DNA"/>
</dbReference>
<feature type="region of interest" description="Disordered" evidence="8">
    <location>
        <begin position="1"/>
        <end position="40"/>
    </location>
</feature>
<dbReference type="PROSITE" id="PS00606">
    <property type="entry name" value="KS3_1"/>
    <property type="match status" value="1"/>
</dbReference>
<comment type="caution">
    <text evidence="10">The sequence shown here is derived from an EMBL/GenBank/DDBJ whole genome shotgun (WGS) entry which is preliminary data.</text>
</comment>
<keyword evidence="2" id="KW-0444">Lipid biosynthesis</keyword>
<dbReference type="GO" id="GO:0005829">
    <property type="term" value="C:cytosol"/>
    <property type="evidence" value="ECO:0007669"/>
    <property type="project" value="TreeGrafter"/>
</dbReference>
<dbReference type="Pfam" id="PF00109">
    <property type="entry name" value="ketoacyl-synt"/>
    <property type="match status" value="1"/>
</dbReference>
<evidence type="ECO:0000256" key="1">
    <source>
        <dbReference type="ARBA" id="ARBA00008467"/>
    </source>
</evidence>
<gene>
    <name evidence="10" type="ORF">MGSAQ_001045</name>
</gene>
<proteinExistence type="inferred from homology"/>
<organism evidence="10">
    <name type="scientific">marine sediment metagenome</name>
    <dbReference type="NCBI Taxonomy" id="412755"/>
    <lineage>
        <taxon>unclassified sequences</taxon>
        <taxon>metagenomes</taxon>
        <taxon>ecological metagenomes</taxon>
    </lineage>
</organism>
<evidence type="ECO:0000256" key="7">
    <source>
        <dbReference type="ARBA" id="ARBA00023315"/>
    </source>
</evidence>
<evidence type="ECO:0000259" key="9">
    <source>
        <dbReference type="PROSITE" id="PS52004"/>
    </source>
</evidence>
<evidence type="ECO:0000256" key="6">
    <source>
        <dbReference type="ARBA" id="ARBA00023160"/>
    </source>
</evidence>
<dbReference type="GO" id="GO:0006633">
    <property type="term" value="P:fatty acid biosynthetic process"/>
    <property type="evidence" value="ECO:0007669"/>
    <property type="project" value="UniProtKB-KW"/>
</dbReference>
<accession>A0A1B6NVH8</accession>
<dbReference type="InterPro" id="IPR018201">
    <property type="entry name" value="Ketoacyl_synth_AS"/>
</dbReference>
<dbReference type="GO" id="GO:0004315">
    <property type="term" value="F:3-oxoacyl-[acyl-carrier-protein] synthase activity"/>
    <property type="evidence" value="ECO:0007669"/>
    <property type="project" value="InterPro"/>
</dbReference>
<protein>
    <submittedName>
        <fullName evidence="10">3-oxoacyl-ACP synthase</fullName>
    </submittedName>
</protein>
<dbReference type="FunFam" id="3.40.47.10:FF:000009">
    <property type="entry name" value="3-oxoacyl-[acyl-carrier-protein] synthase 2"/>
    <property type="match status" value="1"/>
</dbReference>
<evidence type="ECO:0000256" key="4">
    <source>
        <dbReference type="ARBA" id="ARBA00022832"/>
    </source>
</evidence>
<comment type="similarity">
    <text evidence="1">Belongs to the thiolase-like superfamily. Beta-ketoacyl-ACP synthases family.</text>
</comment>
<dbReference type="PANTHER" id="PTHR11712">
    <property type="entry name" value="POLYKETIDE SYNTHASE-RELATED"/>
    <property type="match status" value="1"/>
</dbReference>
<evidence type="ECO:0000313" key="10">
    <source>
        <dbReference type="EMBL" id="KTF07459.1"/>
    </source>
</evidence>
<dbReference type="InterPro" id="IPR017568">
    <property type="entry name" value="3-oxoacyl-ACP_synth-2"/>
</dbReference>
<keyword evidence="4" id="KW-0276">Fatty acid metabolism</keyword>
<reference evidence="10" key="1">
    <citation type="submission" date="2013-11" db="EMBL/GenBank/DDBJ databases">
        <title>Microbial diversity, functional groups and degradation webs in Northern and Southern Mediterranean and Red Sea marine crude oil polluted sites.</title>
        <authorList>
            <person name="Daffonchio D."/>
            <person name="Mapelli F."/>
            <person name="Ferrer M."/>
            <person name="Richter M."/>
            <person name="Cherif A."/>
            <person name="Malkawi H.I."/>
            <person name="Yakimov M.M."/>
            <person name="Abdel-Fattah Y.R."/>
            <person name="Blaghen M."/>
            <person name="Golyshin P.N."/>
            <person name="Kalogerakis N."/>
            <person name="Boon N."/>
            <person name="Magagnini M."/>
            <person name="Fava F."/>
        </authorList>
    </citation>
    <scope>NUCLEOTIDE SEQUENCE</scope>
</reference>
<feature type="compositionally biased region" description="Polar residues" evidence="8">
    <location>
        <begin position="1"/>
        <end position="21"/>
    </location>
</feature>
<evidence type="ECO:0000256" key="8">
    <source>
        <dbReference type="SAM" id="MobiDB-lite"/>
    </source>
</evidence>
<evidence type="ECO:0000256" key="2">
    <source>
        <dbReference type="ARBA" id="ARBA00022516"/>
    </source>
</evidence>
<keyword evidence="6" id="KW-0275">Fatty acid biosynthesis</keyword>
<dbReference type="NCBIfam" id="TIGR03150">
    <property type="entry name" value="fabF"/>
    <property type="match status" value="1"/>
</dbReference>
<keyword evidence="3" id="KW-0808">Transferase</keyword>
<dbReference type="InterPro" id="IPR014030">
    <property type="entry name" value="Ketoacyl_synth_N"/>
</dbReference>
<dbReference type="AlphaFoldDB" id="A0A1B6NVH8"/>
<dbReference type="PROSITE" id="PS52004">
    <property type="entry name" value="KS3_2"/>
    <property type="match status" value="1"/>
</dbReference>
<dbReference type="NCBIfam" id="NF005589">
    <property type="entry name" value="PRK07314.1"/>
    <property type="match status" value="1"/>
</dbReference>
<feature type="domain" description="Ketosynthase family 3 (KS3)" evidence="9">
    <location>
        <begin position="40"/>
        <end position="458"/>
    </location>
</feature>
<dbReference type="SUPFAM" id="SSF53901">
    <property type="entry name" value="Thiolase-like"/>
    <property type="match status" value="2"/>
</dbReference>
<sequence length="463" mass="48349">MSQHSTSPIDQATNDDTNNMTAAPLYKSRQKPPHYERSDDTRVVVTGMGAITPLGLDVDSSWTKLLNGDSGISPITHFDATGYRAQIAGVIKDFDAKQYMSAKDARRYDEFIHYGIAASSMALKNAGFIDEVSAADAPVQEVDQDRFGIILGSGIGGIQTIENSRDTLREKGAAKVSPFIIPGSIVNMAAGLVAIKHTLKGPNLATSTACTTATHAMGLAARLIAYGDADVMLAGGSEKGSSPLGIAGFSAMHALSTRNDEPTKASRPFDKGRDGFVLGDGAGMVVLESLAHAKARGATILAELVGFGMSDDASHITAPPEDGSGAAKAMRNALNDAGIEPASVGYVNAHGTSTPAGDVAESIAIETVFSPVKNSILVSSTKSMTGHLLGAAGGVEAIFTVLALQHQHVPPTINLEEVEDNCNLDYVANQSRKVDNLQYAVSNSFGFGGTNGSLIFARWPVNQ</sequence>
<dbReference type="Gene3D" id="3.40.47.10">
    <property type="match status" value="1"/>
</dbReference>
<dbReference type="CDD" id="cd00834">
    <property type="entry name" value="KAS_I_II"/>
    <property type="match status" value="1"/>
</dbReference>